<sequence length="69" mass="7554">MIAETGMVMVGVLGLWARFVRKPLLEFTGEILQVASEVVSRMCRRDTASYVGPLSSSTNNSSPPISPRR</sequence>
<evidence type="ECO:0000256" key="1">
    <source>
        <dbReference type="SAM" id="MobiDB-lite"/>
    </source>
</evidence>
<proteinExistence type="predicted"/>
<accession>A0ABC8L4I3</accession>
<comment type="caution">
    <text evidence="2">The sequence shown here is derived from an EMBL/GenBank/DDBJ whole genome shotgun (WGS) entry which is preliminary data.</text>
</comment>
<organism evidence="2 3">
    <name type="scientific">Eruca vesicaria subsp. sativa</name>
    <name type="common">Garden rocket</name>
    <name type="synonym">Eruca sativa</name>
    <dbReference type="NCBI Taxonomy" id="29727"/>
    <lineage>
        <taxon>Eukaryota</taxon>
        <taxon>Viridiplantae</taxon>
        <taxon>Streptophyta</taxon>
        <taxon>Embryophyta</taxon>
        <taxon>Tracheophyta</taxon>
        <taxon>Spermatophyta</taxon>
        <taxon>Magnoliopsida</taxon>
        <taxon>eudicotyledons</taxon>
        <taxon>Gunneridae</taxon>
        <taxon>Pentapetalae</taxon>
        <taxon>rosids</taxon>
        <taxon>malvids</taxon>
        <taxon>Brassicales</taxon>
        <taxon>Brassicaceae</taxon>
        <taxon>Brassiceae</taxon>
        <taxon>Eruca</taxon>
    </lineage>
</organism>
<evidence type="ECO:0000313" key="2">
    <source>
        <dbReference type="EMBL" id="CAH8374585.1"/>
    </source>
</evidence>
<dbReference type="AlphaFoldDB" id="A0ABC8L4I3"/>
<dbReference type="EMBL" id="CAKOAT010450709">
    <property type="protein sequence ID" value="CAH8374585.1"/>
    <property type="molecule type" value="Genomic_DNA"/>
</dbReference>
<keyword evidence="3" id="KW-1185">Reference proteome</keyword>
<feature type="region of interest" description="Disordered" evidence="1">
    <location>
        <begin position="49"/>
        <end position="69"/>
    </location>
</feature>
<reference evidence="2 3" key="1">
    <citation type="submission" date="2022-03" db="EMBL/GenBank/DDBJ databases">
        <authorList>
            <person name="Macdonald S."/>
            <person name="Ahmed S."/>
            <person name="Newling K."/>
        </authorList>
    </citation>
    <scope>NUCLEOTIDE SEQUENCE [LARGE SCALE GENOMIC DNA]</scope>
</reference>
<name>A0ABC8L4I3_ERUVS</name>
<evidence type="ECO:0000313" key="3">
    <source>
        <dbReference type="Proteomes" id="UP001642260"/>
    </source>
</evidence>
<gene>
    <name evidence="2" type="ORF">ERUC_LOCUS32057</name>
</gene>
<protein>
    <submittedName>
        <fullName evidence="2">Uncharacterized protein</fullName>
    </submittedName>
</protein>
<dbReference type="Proteomes" id="UP001642260">
    <property type="component" value="Unassembled WGS sequence"/>
</dbReference>
<feature type="compositionally biased region" description="Low complexity" evidence="1">
    <location>
        <begin position="53"/>
        <end position="63"/>
    </location>
</feature>